<organism evidence="1 2">
    <name type="scientific">Sphingobium chungbukense</name>
    <dbReference type="NCBI Taxonomy" id="56193"/>
    <lineage>
        <taxon>Bacteria</taxon>
        <taxon>Pseudomonadati</taxon>
        <taxon>Pseudomonadota</taxon>
        <taxon>Alphaproteobacteria</taxon>
        <taxon>Sphingomonadales</taxon>
        <taxon>Sphingomonadaceae</taxon>
        <taxon>Sphingobium</taxon>
    </lineage>
</organism>
<dbReference type="STRING" id="56193.YP76_02660"/>
<evidence type="ECO:0000313" key="2">
    <source>
        <dbReference type="Proteomes" id="UP000033874"/>
    </source>
</evidence>
<evidence type="ECO:0000313" key="1">
    <source>
        <dbReference type="EMBL" id="KKW94149.1"/>
    </source>
</evidence>
<name>A0A0M3B008_9SPHN</name>
<comment type="caution">
    <text evidence="1">The sequence shown here is derived from an EMBL/GenBank/DDBJ whole genome shotgun (WGS) entry which is preliminary data.</text>
</comment>
<dbReference type="EMBL" id="LBIC01000001">
    <property type="protein sequence ID" value="KKW94149.1"/>
    <property type="molecule type" value="Genomic_DNA"/>
</dbReference>
<dbReference type="PATRIC" id="fig|56193.3.peg.545"/>
<dbReference type="RefSeq" id="WP_046762584.1">
    <property type="nucleotide sequence ID" value="NZ_LBIC01000001.1"/>
</dbReference>
<accession>A0A0M3B008</accession>
<sequence>MITACGGEKEVPVANIAANIAQARASAPIIVQSPVANQDSENVSEAVSRETGVNAAAPFPDHGSDSRYRAIGTEPFWAVTVKGSTATLERPDRMPIRYTVSRNDDERAIRYLGDGFAMTVTEGPCSDGMSDAVWSDRVAVAFGEGTLNGCGGMRDDQETP</sequence>
<protein>
    <submittedName>
        <fullName evidence="1">Membrane-like protein</fullName>
    </submittedName>
</protein>
<proteinExistence type="predicted"/>
<reference evidence="1 2" key="1">
    <citation type="submission" date="2015-04" db="EMBL/GenBank/DDBJ databases">
        <title>Genome sequence of aromatic hydrocarbons-degrading Sphingobium chungbukense DJ77.</title>
        <authorList>
            <person name="Kim Y.-C."/>
            <person name="Chae J.-C."/>
        </authorList>
    </citation>
    <scope>NUCLEOTIDE SEQUENCE [LARGE SCALE GENOMIC DNA]</scope>
    <source>
        <strain evidence="1 2">DJ77</strain>
    </source>
</reference>
<dbReference type="Proteomes" id="UP000033874">
    <property type="component" value="Unassembled WGS sequence"/>
</dbReference>
<keyword evidence="2" id="KW-1185">Reference proteome</keyword>
<gene>
    <name evidence="1" type="ORF">YP76_02660</name>
</gene>
<dbReference type="AlphaFoldDB" id="A0A0M3B008"/>